<organism evidence="9 10">
    <name type="scientific">Aquamicrobium terrae</name>
    <dbReference type="NCBI Taxonomy" id="1324945"/>
    <lineage>
        <taxon>Bacteria</taxon>
        <taxon>Pseudomonadati</taxon>
        <taxon>Pseudomonadota</taxon>
        <taxon>Alphaproteobacteria</taxon>
        <taxon>Hyphomicrobiales</taxon>
        <taxon>Phyllobacteriaceae</taxon>
        <taxon>Aquamicrobium</taxon>
    </lineage>
</organism>
<evidence type="ECO:0000256" key="7">
    <source>
        <dbReference type="ARBA" id="ARBA00038897"/>
    </source>
</evidence>
<dbReference type="RefSeq" id="WP_354193790.1">
    <property type="nucleotide sequence ID" value="NZ_JBEPML010000004.1"/>
</dbReference>
<dbReference type="Proteomes" id="UP001549076">
    <property type="component" value="Unassembled WGS sequence"/>
</dbReference>
<dbReference type="Pfam" id="PF01565">
    <property type="entry name" value="FAD_binding_4"/>
    <property type="match status" value="1"/>
</dbReference>
<feature type="domain" description="FAD-binding PCMH-type" evidence="8">
    <location>
        <begin position="45"/>
        <end position="222"/>
    </location>
</feature>
<dbReference type="Gene3D" id="1.10.45.10">
    <property type="entry name" value="Vanillyl-alcohol Oxidase, Chain A, domain 4"/>
    <property type="match status" value="1"/>
</dbReference>
<dbReference type="Gene3D" id="3.30.465.10">
    <property type="match status" value="1"/>
</dbReference>
<comment type="cofactor">
    <cofactor evidence="1">
        <name>FAD</name>
        <dbReference type="ChEBI" id="CHEBI:57692"/>
    </cofactor>
</comment>
<dbReference type="EMBL" id="JBEPML010000004">
    <property type="protein sequence ID" value="MET3791468.1"/>
    <property type="molecule type" value="Genomic_DNA"/>
</dbReference>
<comment type="similarity">
    <text evidence="2">Belongs to the FAD-binding oxidoreductase/transferase type 4 family.</text>
</comment>
<dbReference type="InterPro" id="IPR004113">
    <property type="entry name" value="FAD-bd_oxidored_4_C"/>
</dbReference>
<dbReference type="EC" id="1.1.2.4" evidence="7"/>
<dbReference type="InterPro" id="IPR016171">
    <property type="entry name" value="Vanillyl_alc_oxidase_C-sub2"/>
</dbReference>
<dbReference type="InterPro" id="IPR036318">
    <property type="entry name" value="FAD-bd_PCMH-like_sf"/>
</dbReference>
<evidence type="ECO:0000259" key="8">
    <source>
        <dbReference type="PROSITE" id="PS51387"/>
    </source>
</evidence>
<sequence length="481" mass="51630">MSDDIRSRTFDFKSAGGALEARFASKFTIAPGVRDHHGHDEGWHAPARPDGVLFAATTEDVVDAVRICARFGVPVIAYGTGSAMEGSVNAVQGGLTIDLSGMNAVVAVNATDMDCTVEAGCTRSMLNSFLRDIGLNFPVDPGADATLGGMAATRASGTMTVKYGSMRDNVIGLEVVLADGTVVRTGGRARKSSSGYDLTKLFVGSEGTLGIITQLTLRLHPIPEHVLALRAVFENTGAAVDFVVLLMQMGYPVARAEFMDERALEAVCKYEKLEYELRPTIFLEFHSSVTPLEDTRQAIQELLEHCGVDAVHFAEDAEQRAEIWKARHNAAHAEPLLRPGAKAMVTDVCVPLSRLADCITETQRDLAETGLCAPIVGHIGDGNFHLAILIDPESQSEIEEAERLHAKLVDRAVGFGGTVSGEHGIGLGKRQYLEGEHGSGLTVMKTIKRALDPRDIMNPGKIFLPAPIGFEDRGPIDDTPE</sequence>
<keyword evidence="10" id="KW-1185">Reference proteome</keyword>
<gene>
    <name evidence="9" type="ORF">ABID37_001676</name>
</gene>
<dbReference type="PANTHER" id="PTHR11748">
    <property type="entry name" value="D-LACTATE DEHYDROGENASE"/>
    <property type="match status" value="1"/>
</dbReference>
<dbReference type="SUPFAM" id="SSF56176">
    <property type="entry name" value="FAD-binding/transporter-associated domain-like"/>
    <property type="match status" value="1"/>
</dbReference>
<evidence type="ECO:0000313" key="10">
    <source>
        <dbReference type="Proteomes" id="UP001549076"/>
    </source>
</evidence>
<keyword evidence="3" id="KW-0285">Flavoprotein</keyword>
<keyword evidence="6 9" id="KW-0560">Oxidoreductase</keyword>
<dbReference type="PROSITE" id="PS51387">
    <property type="entry name" value="FAD_PCMH"/>
    <property type="match status" value="1"/>
</dbReference>
<reference evidence="9 10" key="1">
    <citation type="submission" date="2024-06" db="EMBL/GenBank/DDBJ databases">
        <title>Genomic Encyclopedia of Type Strains, Phase IV (KMG-IV): sequencing the most valuable type-strain genomes for metagenomic binning, comparative biology and taxonomic classification.</title>
        <authorList>
            <person name="Goeker M."/>
        </authorList>
    </citation>
    <scope>NUCLEOTIDE SEQUENCE [LARGE SCALE GENOMIC DNA]</scope>
    <source>
        <strain evidence="9 10">DSM 27865</strain>
    </source>
</reference>
<dbReference type="InterPro" id="IPR016164">
    <property type="entry name" value="FAD-linked_Oxase-like_C"/>
</dbReference>
<proteinExistence type="inferred from homology"/>
<name>A0ABV2N0R2_9HYPH</name>
<comment type="caution">
    <text evidence="9">The sequence shown here is derived from an EMBL/GenBank/DDBJ whole genome shotgun (WGS) entry which is preliminary data.</text>
</comment>
<dbReference type="PANTHER" id="PTHR11748:SF111">
    <property type="entry name" value="D-LACTATE DEHYDROGENASE, MITOCHONDRIAL-RELATED"/>
    <property type="match status" value="1"/>
</dbReference>
<evidence type="ECO:0000256" key="5">
    <source>
        <dbReference type="ARBA" id="ARBA00022946"/>
    </source>
</evidence>
<dbReference type="Gene3D" id="3.30.70.2740">
    <property type="match status" value="1"/>
</dbReference>
<evidence type="ECO:0000256" key="6">
    <source>
        <dbReference type="ARBA" id="ARBA00023002"/>
    </source>
</evidence>
<protein>
    <recommendedName>
        <fullName evidence="7">D-lactate dehydrogenase (cytochrome)</fullName>
        <ecNumber evidence="7">1.1.2.4</ecNumber>
    </recommendedName>
</protein>
<evidence type="ECO:0000313" key="9">
    <source>
        <dbReference type="EMBL" id="MET3791468.1"/>
    </source>
</evidence>
<dbReference type="GO" id="GO:0004458">
    <property type="term" value="F:D-lactate dehydrogenase (cytochrome) activity"/>
    <property type="evidence" value="ECO:0007669"/>
    <property type="project" value="UniProtKB-EC"/>
</dbReference>
<dbReference type="SUPFAM" id="SSF55103">
    <property type="entry name" value="FAD-linked oxidases, C-terminal domain"/>
    <property type="match status" value="1"/>
</dbReference>
<dbReference type="InterPro" id="IPR016166">
    <property type="entry name" value="FAD-bd_PCMH"/>
</dbReference>
<dbReference type="InterPro" id="IPR006094">
    <property type="entry name" value="Oxid_FAD_bind_N"/>
</dbReference>
<evidence type="ECO:0000256" key="2">
    <source>
        <dbReference type="ARBA" id="ARBA00008000"/>
    </source>
</evidence>
<dbReference type="InterPro" id="IPR016169">
    <property type="entry name" value="FAD-bd_PCMH_sub2"/>
</dbReference>
<evidence type="ECO:0000256" key="3">
    <source>
        <dbReference type="ARBA" id="ARBA00022630"/>
    </source>
</evidence>
<evidence type="ECO:0000256" key="1">
    <source>
        <dbReference type="ARBA" id="ARBA00001974"/>
    </source>
</evidence>
<accession>A0ABV2N0R2</accession>
<dbReference type="Pfam" id="PF02913">
    <property type="entry name" value="FAD-oxidase_C"/>
    <property type="match status" value="1"/>
</dbReference>
<keyword evidence="5" id="KW-0809">Transit peptide</keyword>
<evidence type="ECO:0000256" key="4">
    <source>
        <dbReference type="ARBA" id="ARBA00022827"/>
    </source>
</evidence>
<keyword evidence="4" id="KW-0274">FAD</keyword>